<accession>A0AAF0UBF2</accession>
<keyword evidence="3" id="KW-1185">Reference proteome</keyword>
<dbReference type="AlphaFoldDB" id="A0AAF0UBF2"/>
<evidence type="ECO:0000313" key="3">
    <source>
        <dbReference type="Proteomes" id="UP001234989"/>
    </source>
</evidence>
<name>A0AAF0UBF2_SOLVR</name>
<keyword evidence="1" id="KW-0812">Transmembrane</keyword>
<sequence>HGFWLFLPAGAAARRGLAWLELLPGRSCCGCCRQLQLMVLLAGRCLLSRRSPVVAAVWSWCCCLELLLIPIGVLLVAGVTVRLLLVVFLRREKRKKKRKEREKGRSGGGR</sequence>
<organism evidence="2 3">
    <name type="scientific">Solanum verrucosum</name>
    <dbReference type="NCBI Taxonomy" id="315347"/>
    <lineage>
        <taxon>Eukaryota</taxon>
        <taxon>Viridiplantae</taxon>
        <taxon>Streptophyta</taxon>
        <taxon>Embryophyta</taxon>
        <taxon>Tracheophyta</taxon>
        <taxon>Spermatophyta</taxon>
        <taxon>Magnoliopsida</taxon>
        <taxon>eudicotyledons</taxon>
        <taxon>Gunneridae</taxon>
        <taxon>Pentapetalae</taxon>
        <taxon>asterids</taxon>
        <taxon>lamiids</taxon>
        <taxon>Solanales</taxon>
        <taxon>Solanaceae</taxon>
        <taxon>Solanoideae</taxon>
        <taxon>Solaneae</taxon>
        <taxon>Solanum</taxon>
    </lineage>
</organism>
<keyword evidence="1" id="KW-1133">Transmembrane helix</keyword>
<protein>
    <submittedName>
        <fullName evidence="2">Uncharacterized protein</fullName>
    </submittedName>
</protein>
<evidence type="ECO:0000256" key="1">
    <source>
        <dbReference type="SAM" id="Phobius"/>
    </source>
</evidence>
<proteinExistence type="predicted"/>
<dbReference type="EMBL" id="CP133619">
    <property type="protein sequence ID" value="WMV42606.1"/>
    <property type="molecule type" value="Genomic_DNA"/>
</dbReference>
<keyword evidence="1" id="KW-0472">Membrane</keyword>
<feature type="non-terminal residue" evidence="2">
    <location>
        <position position="1"/>
    </location>
</feature>
<dbReference type="Proteomes" id="UP001234989">
    <property type="component" value="Chromosome 8"/>
</dbReference>
<feature type="transmembrane region" description="Helical" evidence="1">
    <location>
        <begin position="57"/>
        <end position="89"/>
    </location>
</feature>
<evidence type="ECO:0000313" key="2">
    <source>
        <dbReference type="EMBL" id="WMV42606.1"/>
    </source>
</evidence>
<reference evidence="2" key="1">
    <citation type="submission" date="2023-08" db="EMBL/GenBank/DDBJ databases">
        <title>A de novo genome assembly of Solanum verrucosum Schlechtendal, a Mexican diploid species geographically isolated from the other diploid A-genome species in potato relatives.</title>
        <authorList>
            <person name="Hosaka K."/>
        </authorList>
    </citation>
    <scope>NUCLEOTIDE SEQUENCE</scope>
    <source>
        <tissue evidence="2">Young leaves</tissue>
    </source>
</reference>
<gene>
    <name evidence="2" type="ORF">MTR67_035991</name>
</gene>